<dbReference type="Proteomes" id="UP000034448">
    <property type="component" value="Unassembled WGS sequence"/>
</dbReference>
<dbReference type="AlphaFoldDB" id="A0A0G0HTE0"/>
<gene>
    <name evidence="1" type="ORF">US28_C0019G0027</name>
</gene>
<sequence>MIARIFISPDLNIRQEEFLKILGEHDLKTDHPDVLYINNEERLGVEASKRVREHLSLKPYSTKGRGVFIESAQNFTPEAQNSLLKTLEEPPEEAVIILGVEKEDQLIPTILSRCEIVILNEVKDMNLYSSPAAQNDIEKLQKMTLEERFEFVEKTEDKEGFLRALTNYFRGEKLEDKKNLEFAKKLIEAEEWAGANVGIRGILEYLMLELPVGD</sequence>
<dbReference type="PANTHER" id="PTHR11669:SF8">
    <property type="entry name" value="DNA POLYMERASE III SUBUNIT DELTA"/>
    <property type="match status" value="1"/>
</dbReference>
<dbReference type="EMBL" id="LBSJ01000019">
    <property type="protein sequence ID" value="KKQ15294.1"/>
    <property type="molecule type" value="Genomic_DNA"/>
</dbReference>
<proteinExistence type="predicted"/>
<dbReference type="InterPro" id="IPR027417">
    <property type="entry name" value="P-loop_NTPase"/>
</dbReference>
<evidence type="ECO:0000313" key="1">
    <source>
        <dbReference type="EMBL" id="KKQ15294.1"/>
    </source>
</evidence>
<dbReference type="Pfam" id="PF13177">
    <property type="entry name" value="DNA_pol3_delta2"/>
    <property type="match status" value="1"/>
</dbReference>
<dbReference type="GO" id="GO:0006261">
    <property type="term" value="P:DNA-templated DNA replication"/>
    <property type="evidence" value="ECO:0007669"/>
    <property type="project" value="TreeGrafter"/>
</dbReference>
<name>A0A0G0HTE0_9BACT</name>
<comment type="caution">
    <text evidence="1">The sequence shown here is derived from an EMBL/GenBank/DDBJ whole genome shotgun (WGS) entry which is preliminary data.</text>
</comment>
<protein>
    <submittedName>
        <fullName evidence="1">Polymerase III, delta'' subunit protein</fullName>
    </submittedName>
</protein>
<reference evidence="1 2" key="1">
    <citation type="journal article" date="2015" name="Nature">
        <title>rRNA introns, odd ribosomes, and small enigmatic genomes across a large radiation of phyla.</title>
        <authorList>
            <person name="Brown C.T."/>
            <person name="Hug L.A."/>
            <person name="Thomas B.C."/>
            <person name="Sharon I."/>
            <person name="Castelle C.J."/>
            <person name="Singh A."/>
            <person name="Wilkins M.J."/>
            <person name="Williams K.H."/>
            <person name="Banfield J.F."/>
        </authorList>
    </citation>
    <scope>NUCLEOTIDE SEQUENCE [LARGE SCALE GENOMIC DNA]</scope>
</reference>
<accession>A0A0G0HTE0</accession>
<dbReference type="SUPFAM" id="SSF52540">
    <property type="entry name" value="P-loop containing nucleoside triphosphate hydrolases"/>
    <property type="match status" value="1"/>
</dbReference>
<organism evidence="1 2">
    <name type="scientific">Candidatus Daviesbacteria bacterium GW2011_GWA1_36_8</name>
    <dbReference type="NCBI Taxonomy" id="1618417"/>
    <lineage>
        <taxon>Bacteria</taxon>
        <taxon>Candidatus Daviesiibacteriota</taxon>
    </lineage>
</organism>
<dbReference type="PANTHER" id="PTHR11669">
    <property type="entry name" value="REPLICATION FACTOR C / DNA POLYMERASE III GAMMA-TAU SUBUNIT"/>
    <property type="match status" value="1"/>
</dbReference>
<dbReference type="InterPro" id="IPR050238">
    <property type="entry name" value="DNA_Rep/Repair_Clamp_Loader"/>
</dbReference>
<evidence type="ECO:0000313" key="2">
    <source>
        <dbReference type="Proteomes" id="UP000034448"/>
    </source>
</evidence>
<dbReference type="Gene3D" id="3.40.50.300">
    <property type="entry name" value="P-loop containing nucleotide triphosphate hydrolases"/>
    <property type="match status" value="1"/>
</dbReference>